<accession>A0A2J6PM67</accession>
<keyword evidence="1" id="KW-0812">Transmembrane</keyword>
<feature type="transmembrane region" description="Helical" evidence="1">
    <location>
        <begin position="307"/>
        <end position="328"/>
    </location>
</feature>
<dbReference type="OrthoDB" id="4733511at2759"/>
<sequence>MASYIQLPTTIDGQDCNPTPQQRAVYSYHEALDSDAADDIYSIEWFQRTKSFFKQFAKQDAAHITTLTTWEMVEDLDFGAFFLAHPVAAYSLWHLLQACYDLDRVVCGSSQEELHMVEKWESLKPFVYMRSKKVQTKWSKSLKHLKKEIECGALQGDPLVQRLYNILCGVERLQNSSAALADNFSINLKDMKFVDKMLDKVADVVDSRCSMIANLLKLEDSQETSGHEIEGSNDEGLGDSTYSLQSKSCDELPAVSPNITARLCKKPKRQTSQQQPAKDKIKTLPLKQPVIKNLEPKYNFVWSMLKLFLNTFLVSLLVLGFFILWQMFSITDTLSSTLCEFDRDFGLYNKPLALCSNL</sequence>
<keyword evidence="1" id="KW-0472">Membrane</keyword>
<name>A0A2J6PM67_9HELO</name>
<dbReference type="EMBL" id="KZ613516">
    <property type="protein sequence ID" value="PMD15099.1"/>
    <property type="molecule type" value="Genomic_DNA"/>
</dbReference>
<gene>
    <name evidence="2" type="ORF">NA56DRAFT_693607</name>
</gene>
<keyword evidence="1" id="KW-1133">Transmembrane helix</keyword>
<reference evidence="2 3" key="1">
    <citation type="submission" date="2016-05" db="EMBL/GenBank/DDBJ databases">
        <title>A degradative enzymes factory behind the ericoid mycorrhizal symbiosis.</title>
        <authorList>
            <consortium name="DOE Joint Genome Institute"/>
            <person name="Martino E."/>
            <person name="Morin E."/>
            <person name="Grelet G."/>
            <person name="Kuo A."/>
            <person name="Kohler A."/>
            <person name="Daghino S."/>
            <person name="Barry K."/>
            <person name="Choi C."/>
            <person name="Cichocki N."/>
            <person name="Clum A."/>
            <person name="Copeland A."/>
            <person name="Hainaut M."/>
            <person name="Haridas S."/>
            <person name="Labutti K."/>
            <person name="Lindquist E."/>
            <person name="Lipzen A."/>
            <person name="Khouja H.-R."/>
            <person name="Murat C."/>
            <person name="Ohm R."/>
            <person name="Olson A."/>
            <person name="Spatafora J."/>
            <person name="Veneault-Fourrey C."/>
            <person name="Henrissat B."/>
            <person name="Grigoriev I."/>
            <person name="Martin F."/>
            <person name="Perotto S."/>
        </authorList>
    </citation>
    <scope>NUCLEOTIDE SEQUENCE [LARGE SCALE GENOMIC DNA]</scope>
    <source>
        <strain evidence="2 3">UAMH 7357</strain>
    </source>
</reference>
<evidence type="ECO:0000256" key="1">
    <source>
        <dbReference type="SAM" id="Phobius"/>
    </source>
</evidence>
<keyword evidence="3" id="KW-1185">Reference proteome</keyword>
<proteinExistence type="predicted"/>
<dbReference type="AlphaFoldDB" id="A0A2J6PM67"/>
<protein>
    <submittedName>
        <fullName evidence="2">Uncharacterized protein</fullName>
    </submittedName>
</protein>
<evidence type="ECO:0000313" key="3">
    <source>
        <dbReference type="Proteomes" id="UP000235672"/>
    </source>
</evidence>
<evidence type="ECO:0000313" key="2">
    <source>
        <dbReference type="EMBL" id="PMD15099.1"/>
    </source>
</evidence>
<organism evidence="2 3">
    <name type="scientific">Hyaloscypha hepaticicola</name>
    <dbReference type="NCBI Taxonomy" id="2082293"/>
    <lineage>
        <taxon>Eukaryota</taxon>
        <taxon>Fungi</taxon>
        <taxon>Dikarya</taxon>
        <taxon>Ascomycota</taxon>
        <taxon>Pezizomycotina</taxon>
        <taxon>Leotiomycetes</taxon>
        <taxon>Helotiales</taxon>
        <taxon>Hyaloscyphaceae</taxon>
        <taxon>Hyaloscypha</taxon>
    </lineage>
</organism>
<dbReference type="Proteomes" id="UP000235672">
    <property type="component" value="Unassembled WGS sequence"/>
</dbReference>